<accession>A0A095Z7K9</accession>
<dbReference type="NCBIfam" id="NF003974">
    <property type="entry name" value="PRK05467.1-3"/>
    <property type="match status" value="1"/>
</dbReference>
<comment type="cofactor">
    <cofactor evidence="1 7">
        <name>L-ascorbate</name>
        <dbReference type="ChEBI" id="CHEBI:38290"/>
    </cofactor>
</comment>
<gene>
    <name evidence="9" type="ORF">HMPREF2130_07440</name>
</gene>
<dbReference type="InterPro" id="IPR006620">
    <property type="entry name" value="Pro_4_hyd_alph"/>
</dbReference>
<keyword evidence="10" id="KW-1185">Reference proteome</keyword>
<dbReference type="Pfam" id="PF18331">
    <property type="entry name" value="PKHD_C"/>
    <property type="match status" value="1"/>
</dbReference>
<dbReference type="GO" id="GO:0005506">
    <property type="term" value="F:iron ion binding"/>
    <property type="evidence" value="ECO:0007669"/>
    <property type="project" value="UniProtKB-UniRule"/>
</dbReference>
<evidence type="ECO:0000256" key="2">
    <source>
        <dbReference type="ARBA" id="ARBA00022723"/>
    </source>
</evidence>
<organism evidence="9 10">
    <name type="scientific">Oligella urethralis DNF00040</name>
    <dbReference type="NCBI Taxonomy" id="1401065"/>
    <lineage>
        <taxon>Bacteria</taxon>
        <taxon>Pseudomonadati</taxon>
        <taxon>Pseudomonadota</taxon>
        <taxon>Betaproteobacteria</taxon>
        <taxon>Burkholderiales</taxon>
        <taxon>Alcaligenaceae</taxon>
        <taxon>Oligella</taxon>
    </lineage>
</organism>
<keyword evidence="3 7" id="KW-0847">Vitamin C</keyword>
<keyword evidence="5 7" id="KW-0560">Oxidoreductase</keyword>
<feature type="binding site" evidence="7">
    <location>
        <position position="159"/>
    </location>
    <ligand>
        <name>Fe cation</name>
        <dbReference type="ChEBI" id="CHEBI:24875"/>
    </ligand>
</feature>
<dbReference type="Gene3D" id="2.60.120.620">
    <property type="entry name" value="q2cbj1_9rhob like domain"/>
    <property type="match status" value="1"/>
</dbReference>
<evidence type="ECO:0000256" key="3">
    <source>
        <dbReference type="ARBA" id="ARBA00022896"/>
    </source>
</evidence>
<protein>
    <submittedName>
        <fullName evidence="9">Fe(II)-dependent oxygenase</fullName>
    </submittedName>
</protein>
<keyword evidence="6 7" id="KW-0408">Iron</keyword>
<dbReference type="HAMAP" id="MF_00657">
    <property type="entry name" value="Hydroxyl_YbiX"/>
    <property type="match status" value="1"/>
</dbReference>
<dbReference type="SMART" id="SM00702">
    <property type="entry name" value="P4Hc"/>
    <property type="match status" value="1"/>
</dbReference>
<proteinExistence type="inferred from homology"/>
<dbReference type="PANTHER" id="PTHR41536:SF1">
    <property type="entry name" value="PKHD-TYPE HYDROXYLASE YBIX"/>
    <property type="match status" value="1"/>
</dbReference>
<evidence type="ECO:0000313" key="9">
    <source>
        <dbReference type="EMBL" id="KGF30281.1"/>
    </source>
</evidence>
<reference evidence="9 10" key="1">
    <citation type="submission" date="2014-07" db="EMBL/GenBank/DDBJ databases">
        <authorList>
            <person name="McCorrison J."/>
            <person name="Sanka R."/>
            <person name="Torralba M."/>
            <person name="Gillis M."/>
            <person name="Haft D.H."/>
            <person name="Methe B."/>
            <person name="Sutton G."/>
            <person name="Nelson K.E."/>
        </authorList>
    </citation>
    <scope>NUCLEOTIDE SEQUENCE [LARGE SCALE GENOMIC DNA]</scope>
    <source>
        <strain evidence="9 10">DNF00040</strain>
    </source>
</reference>
<dbReference type="NCBIfam" id="NF003975">
    <property type="entry name" value="PRK05467.1-4"/>
    <property type="match status" value="1"/>
</dbReference>
<sequence length="226" mass="25687">MIIVIENLLSTDELSIIRQRLEKANWEDGKKTAGFLAQDVKHNLQLNPQSELALELGDFLRQVLRANPSYIAAALPAKILPPRFNRYEHSGTYGNHIDNSIFNLPEGQQMMRSDVSSTIFFSEPDEYEGGELIIEDSYGSHSVKLKAGDMVVYPGDSLHRVEPVTSGVRFASFFWAQSMIRQAHRRRLLWQLDQSIQRLSMSQDGRAEAIALSGVYHNLIREWAEV</sequence>
<evidence type="ECO:0000256" key="5">
    <source>
        <dbReference type="ARBA" id="ARBA00023002"/>
    </source>
</evidence>
<name>A0A095Z7K9_9BURK</name>
<evidence type="ECO:0000256" key="6">
    <source>
        <dbReference type="ARBA" id="ARBA00023004"/>
    </source>
</evidence>
<evidence type="ECO:0000256" key="4">
    <source>
        <dbReference type="ARBA" id="ARBA00022964"/>
    </source>
</evidence>
<dbReference type="InterPro" id="IPR005123">
    <property type="entry name" value="Oxoglu/Fe-dep_dioxygenase_dom"/>
</dbReference>
<dbReference type="GO" id="GO:0006879">
    <property type="term" value="P:intracellular iron ion homeostasis"/>
    <property type="evidence" value="ECO:0007669"/>
    <property type="project" value="TreeGrafter"/>
</dbReference>
<evidence type="ECO:0000259" key="8">
    <source>
        <dbReference type="PROSITE" id="PS51471"/>
    </source>
</evidence>
<dbReference type="OrthoDB" id="9812472at2"/>
<dbReference type="InterPro" id="IPR041097">
    <property type="entry name" value="PKHD_C"/>
</dbReference>
<evidence type="ECO:0000256" key="1">
    <source>
        <dbReference type="ARBA" id="ARBA00001961"/>
    </source>
</evidence>
<dbReference type="EMBL" id="JRNI01000028">
    <property type="protein sequence ID" value="KGF30281.1"/>
    <property type="molecule type" value="Genomic_DNA"/>
</dbReference>
<dbReference type="GO" id="GO:0031418">
    <property type="term" value="F:L-ascorbic acid binding"/>
    <property type="evidence" value="ECO:0007669"/>
    <property type="project" value="UniProtKB-KW"/>
</dbReference>
<dbReference type="InterPro" id="IPR023550">
    <property type="entry name" value="PKHD_hydroxylase"/>
</dbReference>
<dbReference type="Gene3D" id="4.10.860.20">
    <property type="entry name" value="Rabenosyn, Rab binding domain"/>
    <property type="match status" value="1"/>
</dbReference>
<dbReference type="SUPFAM" id="SSF51197">
    <property type="entry name" value="Clavaminate synthase-like"/>
    <property type="match status" value="1"/>
</dbReference>
<feature type="binding site" evidence="7">
    <location>
        <position position="169"/>
    </location>
    <ligand>
        <name>2-oxoglutarate</name>
        <dbReference type="ChEBI" id="CHEBI:16810"/>
    </ligand>
</feature>
<dbReference type="GeneID" id="93427524"/>
<dbReference type="Pfam" id="PF13640">
    <property type="entry name" value="2OG-FeII_Oxy_3"/>
    <property type="match status" value="1"/>
</dbReference>
<dbReference type="PANTHER" id="PTHR41536">
    <property type="entry name" value="PKHD-TYPE HYDROXYLASE YBIX"/>
    <property type="match status" value="1"/>
</dbReference>
<dbReference type="GO" id="GO:0006974">
    <property type="term" value="P:DNA damage response"/>
    <property type="evidence" value="ECO:0007669"/>
    <property type="project" value="TreeGrafter"/>
</dbReference>
<keyword evidence="2 7" id="KW-0479">Metal-binding</keyword>
<feature type="domain" description="Fe2OG dioxygenase" evidence="8">
    <location>
        <begin position="78"/>
        <end position="178"/>
    </location>
</feature>
<keyword evidence="4 7" id="KW-0223">Dioxygenase</keyword>
<dbReference type="AlphaFoldDB" id="A0A095Z7K9"/>
<dbReference type="PROSITE" id="PS51471">
    <property type="entry name" value="FE2OG_OXY"/>
    <property type="match status" value="1"/>
</dbReference>
<dbReference type="Proteomes" id="UP000029629">
    <property type="component" value="Unassembled WGS sequence"/>
</dbReference>
<dbReference type="RefSeq" id="WP_018027211.1">
    <property type="nucleotide sequence ID" value="NZ_JRNI01000028.1"/>
</dbReference>
<feature type="binding site" evidence="7">
    <location>
        <position position="98"/>
    </location>
    <ligand>
        <name>Fe cation</name>
        <dbReference type="ChEBI" id="CHEBI:24875"/>
    </ligand>
</feature>
<feature type="binding site" evidence="7">
    <location>
        <position position="96"/>
    </location>
    <ligand>
        <name>Fe cation</name>
        <dbReference type="ChEBI" id="CHEBI:24875"/>
    </ligand>
</feature>
<dbReference type="InterPro" id="IPR044862">
    <property type="entry name" value="Pro_4_hyd_alph_FE2OG_OXY"/>
</dbReference>
<comment type="cofactor">
    <cofactor evidence="7">
        <name>Fe(2+)</name>
        <dbReference type="ChEBI" id="CHEBI:29033"/>
    </cofactor>
    <text evidence="7">Binds 1 Fe(2+) ion per subunit.</text>
</comment>
<evidence type="ECO:0000313" key="10">
    <source>
        <dbReference type="Proteomes" id="UP000029629"/>
    </source>
</evidence>
<evidence type="ECO:0000256" key="7">
    <source>
        <dbReference type="HAMAP-Rule" id="MF_00657"/>
    </source>
</evidence>
<dbReference type="eggNOG" id="COG3128">
    <property type="taxonomic scope" value="Bacteria"/>
</dbReference>
<dbReference type="GO" id="GO:0016706">
    <property type="term" value="F:2-oxoglutarate-dependent dioxygenase activity"/>
    <property type="evidence" value="ECO:0007669"/>
    <property type="project" value="UniProtKB-UniRule"/>
</dbReference>
<comment type="caution">
    <text evidence="9">The sequence shown here is derived from an EMBL/GenBank/DDBJ whole genome shotgun (WGS) entry which is preliminary data.</text>
</comment>